<keyword evidence="5" id="KW-1185">Reference proteome</keyword>
<dbReference type="Proteomes" id="UP001607125">
    <property type="component" value="Unassembled WGS sequence"/>
</dbReference>
<dbReference type="Pfam" id="PF13561">
    <property type="entry name" value="adh_short_C2"/>
    <property type="match status" value="1"/>
</dbReference>
<evidence type="ECO:0000256" key="2">
    <source>
        <dbReference type="ARBA" id="ARBA00023002"/>
    </source>
</evidence>
<dbReference type="EC" id="1.1.1.-" evidence="4"/>
<dbReference type="PANTHER" id="PTHR43477:SF1">
    <property type="entry name" value="DIHYDROANTICAPSIN 7-DEHYDROGENASE"/>
    <property type="match status" value="1"/>
</dbReference>
<keyword evidence="2 4" id="KW-0560">Oxidoreductase</keyword>
<name>A0ABW7IE75_9VIBR</name>
<protein>
    <submittedName>
        <fullName evidence="4">SDR family NAD(P)-dependent oxidoreductase</fullName>
        <ecNumber evidence="4">1.1.1.-</ecNumber>
    </submittedName>
</protein>
<accession>A0ABW7IE75</accession>
<comment type="caution">
    <text evidence="4">The sequence shown here is derived from an EMBL/GenBank/DDBJ whole genome shotgun (WGS) entry which is preliminary data.</text>
</comment>
<evidence type="ECO:0000256" key="1">
    <source>
        <dbReference type="ARBA" id="ARBA00006484"/>
    </source>
</evidence>
<gene>
    <name evidence="4" type="ORF">ACGRH2_04095</name>
</gene>
<dbReference type="InterPro" id="IPR020904">
    <property type="entry name" value="Sc_DH/Rdtase_CS"/>
</dbReference>
<dbReference type="InterPro" id="IPR057326">
    <property type="entry name" value="KR_dom"/>
</dbReference>
<dbReference type="SUPFAM" id="SSF51735">
    <property type="entry name" value="NAD(P)-binding Rossmann-fold domains"/>
    <property type="match status" value="1"/>
</dbReference>
<sequence>MRELLQGKNIAIVGASSGIGLSIAQFAAGQGANLVLGARNMDKLNEGIATLRGEGNFFVRAVDVTHEEQVKSFIDFCSNKIGPLDGVVYCAGVHAFVPISLSTEGDFSHFFDTNVRGAQFLIKYATKRNASNKIGMSIVLLSSSAASKGSGAASLYSASKGALESMTRSLAIEFAKRKIRFNAVAPGMVSTEMTSEMQQTLGTDNFKKIIDQHPLGIGAPDDVAHGVGFLLSDYSKWITGTVVSIDGGFSS</sequence>
<evidence type="ECO:0000313" key="4">
    <source>
        <dbReference type="EMBL" id="MFH0259627.1"/>
    </source>
</evidence>
<reference evidence="4 5" key="1">
    <citation type="submission" date="2024-10" db="EMBL/GenBank/DDBJ databases">
        <authorList>
            <person name="Yibar A."/>
            <person name="Saticioglu I.B."/>
            <person name="Duman M."/>
            <person name="Ajmi N."/>
            <person name="Gurler F."/>
            <person name="Ay H."/>
            <person name="Onuk E."/>
            <person name="Guler S."/>
            <person name="Romalde J.L."/>
        </authorList>
    </citation>
    <scope>NUCLEOTIDE SEQUENCE [LARGE SCALE GENOMIC DNA]</scope>
    <source>
        <strain evidence="4 5">1-TCBS-B</strain>
    </source>
</reference>
<evidence type="ECO:0000313" key="5">
    <source>
        <dbReference type="Proteomes" id="UP001607125"/>
    </source>
</evidence>
<comment type="similarity">
    <text evidence="1">Belongs to the short-chain dehydrogenases/reductases (SDR) family.</text>
</comment>
<organism evidence="4 5">
    <name type="scientific">Vibrio barjaei</name>
    <dbReference type="NCBI Taxonomy" id="1676683"/>
    <lineage>
        <taxon>Bacteria</taxon>
        <taxon>Pseudomonadati</taxon>
        <taxon>Pseudomonadota</taxon>
        <taxon>Gammaproteobacteria</taxon>
        <taxon>Vibrionales</taxon>
        <taxon>Vibrionaceae</taxon>
        <taxon>Vibrio</taxon>
    </lineage>
</organism>
<dbReference type="SMART" id="SM00822">
    <property type="entry name" value="PKS_KR"/>
    <property type="match status" value="1"/>
</dbReference>
<dbReference type="EMBL" id="JBIHSF010000005">
    <property type="protein sequence ID" value="MFH0259627.1"/>
    <property type="molecule type" value="Genomic_DNA"/>
</dbReference>
<dbReference type="Gene3D" id="3.40.50.720">
    <property type="entry name" value="NAD(P)-binding Rossmann-like Domain"/>
    <property type="match status" value="1"/>
</dbReference>
<dbReference type="PRINTS" id="PR00081">
    <property type="entry name" value="GDHRDH"/>
</dbReference>
<dbReference type="InterPro" id="IPR002347">
    <property type="entry name" value="SDR_fam"/>
</dbReference>
<dbReference type="InterPro" id="IPR051122">
    <property type="entry name" value="SDR_DHRS6-like"/>
</dbReference>
<dbReference type="PRINTS" id="PR00080">
    <property type="entry name" value="SDRFAMILY"/>
</dbReference>
<evidence type="ECO:0000259" key="3">
    <source>
        <dbReference type="SMART" id="SM00822"/>
    </source>
</evidence>
<dbReference type="PROSITE" id="PS00061">
    <property type="entry name" value="ADH_SHORT"/>
    <property type="match status" value="1"/>
</dbReference>
<dbReference type="GO" id="GO:0016491">
    <property type="term" value="F:oxidoreductase activity"/>
    <property type="evidence" value="ECO:0007669"/>
    <property type="project" value="UniProtKB-KW"/>
</dbReference>
<dbReference type="RefSeq" id="WP_394628638.1">
    <property type="nucleotide sequence ID" value="NZ_JBIHSF010000005.1"/>
</dbReference>
<dbReference type="InterPro" id="IPR036291">
    <property type="entry name" value="NAD(P)-bd_dom_sf"/>
</dbReference>
<proteinExistence type="inferred from homology"/>
<dbReference type="CDD" id="cd05233">
    <property type="entry name" value="SDR_c"/>
    <property type="match status" value="1"/>
</dbReference>
<dbReference type="PANTHER" id="PTHR43477">
    <property type="entry name" value="DIHYDROANTICAPSIN 7-DEHYDROGENASE"/>
    <property type="match status" value="1"/>
</dbReference>
<feature type="domain" description="Ketoreductase" evidence="3">
    <location>
        <begin position="8"/>
        <end position="188"/>
    </location>
</feature>